<dbReference type="PROSITE" id="PS00486">
    <property type="entry name" value="DNA_MISMATCH_REPAIR_2"/>
    <property type="match status" value="1"/>
</dbReference>
<dbReference type="GO" id="GO:0006312">
    <property type="term" value="P:mitotic recombination"/>
    <property type="evidence" value="ECO:0007669"/>
    <property type="project" value="TreeGrafter"/>
</dbReference>
<dbReference type="PANTHER" id="PTHR11361:SF35">
    <property type="entry name" value="DNA MISMATCH REPAIR PROTEIN MSH2"/>
    <property type="match status" value="1"/>
</dbReference>
<dbReference type="FunCoup" id="D8LZT2">
    <property type="interactions" value="428"/>
</dbReference>
<dbReference type="PIRSF" id="PIRSF005813">
    <property type="entry name" value="MSH2"/>
    <property type="match status" value="1"/>
</dbReference>
<evidence type="ECO:0000313" key="7">
    <source>
        <dbReference type="EMBL" id="CBK21321.2"/>
    </source>
</evidence>
<sequence>MRLDSSALSTLNIFPVDKTRDSTSRFPRCFAFTRSLFGLLNHTLTAGMGERLLRRWLCQPLISIDRINTRLDLVELFLHDVSLRNELRTGCLKGLVDIEKLAQRLERRVRFRLQDLYVLSQGVSKLNRILNTMENSEHASNPTLQSVFIDPIRDLIQSFEPFRELCDHVIDPDALAMTPPEFLVRPTYDATLESVAQRKNQLFAEITAVFDSVREQYSTMDVKCERNARFGFCFRVSSRFHNEVESIPDVSVLQVLKNGIYFTLDGSTFPLGRFVMYSDFRGLSSDFEECRAEYAKAQERLVASIIDVARTYVPRFHVFASLAAQLDVLLSFAEASSIASIPYTRPQFLPSTPIVGFGIAGPIDIRIEEGRHAILEVQTGLQFIPNDLDLTPRNNIPQNVCIITGPNMGGKSTYMRQLGLIVMMAQIGCFVPAKTAVFPAFSALYTRVGASDNQSRGVSTFMSEMIDMSNILSGCSEDKGKSLILIDELGRGTSTYDGLGLSWGILEFILRKIPNCFCLFTTHFYELTAIAKQFPAVKNVHVTALNGENYITMMYGVREGPSDKSFGINVAQLCNFPKEVIRVVDGTRIEA</sequence>
<dbReference type="GO" id="GO:0030983">
    <property type="term" value="F:mismatched DNA binding"/>
    <property type="evidence" value="ECO:0007669"/>
    <property type="project" value="InterPro"/>
</dbReference>
<protein>
    <recommendedName>
        <fullName evidence="6">DNA mismatch repair proteins mutS family domain-containing protein</fullName>
    </recommendedName>
</protein>
<dbReference type="InterPro" id="IPR036187">
    <property type="entry name" value="DNA_mismatch_repair_MutS_sf"/>
</dbReference>
<dbReference type="OMA" id="LVRFPQK"/>
<keyword evidence="5" id="KW-0227">DNA damage</keyword>
<evidence type="ECO:0000256" key="2">
    <source>
        <dbReference type="ARBA" id="ARBA00022741"/>
    </source>
</evidence>
<dbReference type="AlphaFoldDB" id="D8LZT2"/>
<evidence type="ECO:0000256" key="3">
    <source>
        <dbReference type="ARBA" id="ARBA00022840"/>
    </source>
</evidence>
<dbReference type="SUPFAM" id="SSF48334">
    <property type="entry name" value="DNA repair protein MutS, domain III"/>
    <property type="match status" value="1"/>
</dbReference>
<dbReference type="InterPro" id="IPR011184">
    <property type="entry name" value="DNA_mismatch_repair_Msh2"/>
</dbReference>
<dbReference type="SUPFAM" id="SSF52540">
    <property type="entry name" value="P-loop containing nucleoside triphosphate hydrolases"/>
    <property type="match status" value="1"/>
</dbReference>
<gene>
    <name evidence="7" type="ORF">GSBLH_T00001501001</name>
</gene>
<dbReference type="GeneID" id="24918750"/>
<dbReference type="EMBL" id="FN668641">
    <property type="protein sequence ID" value="CBK21321.2"/>
    <property type="molecule type" value="Genomic_DNA"/>
</dbReference>
<keyword evidence="8" id="KW-1185">Reference proteome</keyword>
<evidence type="ECO:0000259" key="6">
    <source>
        <dbReference type="PROSITE" id="PS00486"/>
    </source>
</evidence>
<dbReference type="Pfam" id="PF05192">
    <property type="entry name" value="MutS_III"/>
    <property type="match status" value="1"/>
</dbReference>
<dbReference type="Proteomes" id="UP000008312">
    <property type="component" value="Unassembled WGS sequence"/>
</dbReference>
<dbReference type="Pfam" id="PF00488">
    <property type="entry name" value="MutS_V"/>
    <property type="match status" value="1"/>
</dbReference>
<dbReference type="InterPro" id="IPR007861">
    <property type="entry name" value="DNA_mismatch_repair_MutS_clamp"/>
</dbReference>
<dbReference type="OrthoDB" id="295033at2759"/>
<dbReference type="GO" id="GO:0006298">
    <property type="term" value="P:mismatch repair"/>
    <property type="evidence" value="ECO:0007669"/>
    <property type="project" value="InterPro"/>
</dbReference>
<feature type="domain" description="DNA mismatch repair proteins mutS family" evidence="6">
    <location>
        <begin position="482"/>
        <end position="498"/>
    </location>
</feature>
<proteinExistence type="inferred from homology"/>
<dbReference type="InParanoid" id="D8LZT2"/>
<dbReference type="SMART" id="SM00533">
    <property type="entry name" value="MUTSd"/>
    <property type="match status" value="1"/>
</dbReference>
<evidence type="ECO:0000256" key="4">
    <source>
        <dbReference type="ARBA" id="ARBA00023125"/>
    </source>
</evidence>
<dbReference type="GO" id="GO:0032301">
    <property type="term" value="C:MutSalpha complex"/>
    <property type="evidence" value="ECO:0007669"/>
    <property type="project" value="TreeGrafter"/>
</dbReference>
<dbReference type="PANTHER" id="PTHR11361">
    <property type="entry name" value="DNA MISMATCH REPAIR PROTEIN MUTS FAMILY MEMBER"/>
    <property type="match status" value="1"/>
</dbReference>
<keyword evidence="4" id="KW-0238">DNA-binding</keyword>
<reference evidence="7" key="1">
    <citation type="submission" date="2010-02" db="EMBL/GenBank/DDBJ databases">
        <title>Sequencing and annotation of the Blastocystis hominis genome.</title>
        <authorList>
            <person name="Wincker P."/>
        </authorList>
    </citation>
    <scope>NUCLEOTIDE SEQUENCE</scope>
    <source>
        <strain evidence="7">Singapore isolate B</strain>
    </source>
</reference>
<keyword evidence="5" id="KW-0234">DNA repair</keyword>
<dbReference type="Gene3D" id="1.10.1420.10">
    <property type="match status" value="2"/>
</dbReference>
<evidence type="ECO:0000256" key="1">
    <source>
        <dbReference type="ARBA" id="ARBA00006271"/>
    </source>
</evidence>
<dbReference type="SMART" id="SM00534">
    <property type="entry name" value="MUTSac"/>
    <property type="match status" value="1"/>
</dbReference>
<dbReference type="InterPro" id="IPR027417">
    <property type="entry name" value="P-loop_NTPase"/>
</dbReference>
<dbReference type="InterPro" id="IPR007696">
    <property type="entry name" value="DNA_mismatch_repair_MutS_core"/>
</dbReference>
<dbReference type="InterPro" id="IPR000432">
    <property type="entry name" value="DNA_mismatch_repair_MutS_C"/>
</dbReference>
<evidence type="ECO:0000313" key="8">
    <source>
        <dbReference type="Proteomes" id="UP000008312"/>
    </source>
</evidence>
<accession>D8LZT2</accession>
<dbReference type="RefSeq" id="XP_012895369.1">
    <property type="nucleotide sequence ID" value="XM_013039915.1"/>
</dbReference>
<dbReference type="Gene3D" id="3.40.50.300">
    <property type="entry name" value="P-loop containing nucleotide triphosphate hydrolases"/>
    <property type="match status" value="1"/>
</dbReference>
<dbReference type="GO" id="GO:0005524">
    <property type="term" value="F:ATP binding"/>
    <property type="evidence" value="ECO:0007669"/>
    <property type="project" value="UniProtKB-KW"/>
</dbReference>
<name>D8LZT2_BLAHO</name>
<keyword evidence="2" id="KW-0547">Nucleotide-binding</keyword>
<evidence type="ECO:0000256" key="5">
    <source>
        <dbReference type="ARBA" id="ARBA00023204"/>
    </source>
</evidence>
<organism evidence="7">
    <name type="scientific">Blastocystis hominis</name>
    <dbReference type="NCBI Taxonomy" id="12968"/>
    <lineage>
        <taxon>Eukaryota</taxon>
        <taxon>Sar</taxon>
        <taxon>Stramenopiles</taxon>
        <taxon>Bigyra</taxon>
        <taxon>Opalozoa</taxon>
        <taxon>Opalinata</taxon>
        <taxon>Blastocystidae</taxon>
        <taxon>Blastocystis</taxon>
    </lineage>
</organism>
<keyword evidence="3" id="KW-0067">ATP-binding</keyword>
<dbReference type="GO" id="GO:0140664">
    <property type="term" value="F:ATP-dependent DNA damage sensor activity"/>
    <property type="evidence" value="ECO:0007669"/>
    <property type="project" value="InterPro"/>
</dbReference>
<comment type="similarity">
    <text evidence="1">Belongs to the DNA mismatch repair MutS family.</text>
</comment>
<dbReference type="InterPro" id="IPR045076">
    <property type="entry name" value="MutS"/>
</dbReference>
<dbReference type="Pfam" id="PF05190">
    <property type="entry name" value="MutS_IV"/>
    <property type="match status" value="1"/>
</dbReference>